<dbReference type="GO" id="GO:0019509">
    <property type="term" value="P:L-methionine salvage from methylthioadenosine"/>
    <property type="evidence" value="ECO:0007669"/>
    <property type="project" value="TreeGrafter"/>
</dbReference>
<accession>A0A1H3H0V8</accession>
<dbReference type="STRING" id="1528.SAMN04488579_1169"/>
<protein>
    <recommendedName>
        <fullName evidence="3">Purine nucleoside phosphorylase</fullName>
        <shortName evidence="3">PNP</shortName>
        <ecNumber evidence="3">2.4.2.1</ecNumber>
    </recommendedName>
</protein>
<dbReference type="HAMAP" id="MF_01963">
    <property type="entry name" value="MTAP"/>
    <property type="match status" value="1"/>
</dbReference>
<dbReference type="Proteomes" id="UP000199652">
    <property type="component" value="Unassembled WGS sequence"/>
</dbReference>
<dbReference type="GO" id="GO:0005829">
    <property type="term" value="C:cytosol"/>
    <property type="evidence" value="ECO:0007669"/>
    <property type="project" value="TreeGrafter"/>
</dbReference>
<dbReference type="GO" id="GO:0017061">
    <property type="term" value="F:S-methyl-5-thioadenosine phosphorylase activity"/>
    <property type="evidence" value="ECO:0007669"/>
    <property type="project" value="InterPro"/>
</dbReference>
<keyword evidence="1 3" id="KW-0328">Glycosyltransferase</keyword>
<dbReference type="EC" id="2.4.2.1" evidence="3"/>
<feature type="site" description="Important for substrate specificity" evidence="3">
    <location>
        <position position="224"/>
    </location>
</feature>
<dbReference type="InterPro" id="IPR010044">
    <property type="entry name" value="MTAP"/>
</dbReference>
<comment type="caution">
    <text evidence="3">Lacks conserved residue(s) required for the propagation of feature annotation.</text>
</comment>
<dbReference type="InterPro" id="IPR000845">
    <property type="entry name" value="Nucleoside_phosphorylase_d"/>
</dbReference>
<dbReference type="Pfam" id="PF01048">
    <property type="entry name" value="PNP_UDP_1"/>
    <property type="match status" value="1"/>
</dbReference>
<dbReference type="PANTHER" id="PTHR42679:SF2">
    <property type="entry name" value="S-METHYL-5'-THIOADENOSINE PHOSPHORYLASE"/>
    <property type="match status" value="1"/>
</dbReference>
<evidence type="ECO:0000313" key="6">
    <source>
        <dbReference type="Proteomes" id="UP000199652"/>
    </source>
</evidence>
<dbReference type="InterPro" id="IPR035994">
    <property type="entry name" value="Nucleoside_phosphorylase_sf"/>
</dbReference>
<feature type="site" description="Important for substrate specificity" evidence="3">
    <location>
        <position position="166"/>
    </location>
</feature>
<evidence type="ECO:0000256" key="3">
    <source>
        <dbReference type="HAMAP-Rule" id="MF_01963"/>
    </source>
</evidence>
<feature type="binding site" evidence="3">
    <location>
        <position position="185"/>
    </location>
    <ligand>
        <name>phosphate</name>
        <dbReference type="ChEBI" id="CHEBI:43474"/>
    </ligand>
</feature>
<dbReference type="CDD" id="cd09010">
    <property type="entry name" value="MTAP_SsMTAPII_like_MTIP"/>
    <property type="match status" value="1"/>
</dbReference>
<comment type="similarity">
    <text evidence="3">Belongs to the PNP/MTAP phosphorylase family. MTAP subfamily.</text>
</comment>
<keyword evidence="3" id="KW-0660">Purine salvage</keyword>
<evidence type="ECO:0000256" key="2">
    <source>
        <dbReference type="ARBA" id="ARBA00022679"/>
    </source>
</evidence>
<feature type="binding site" evidence="3">
    <location>
        <position position="13"/>
    </location>
    <ligand>
        <name>phosphate</name>
        <dbReference type="ChEBI" id="CHEBI:43474"/>
    </ligand>
</feature>
<reference evidence="6" key="1">
    <citation type="submission" date="2016-10" db="EMBL/GenBank/DDBJ databases">
        <authorList>
            <person name="Varghese N."/>
            <person name="Submissions S."/>
        </authorList>
    </citation>
    <scope>NUCLEOTIDE SEQUENCE [LARGE SCALE GENOMIC DNA]</scope>
    <source>
        <strain evidence="6">VPI 5359</strain>
    </source>
</reference>
<dbReference type="SUPFAM" id="SSF53167">
    <property type="entry name" value="Purine and uridine phosphorylases"/>
    <property type="match status" value="1"/>
</dbReference>
<organism evidence="5 6">
    <name type="scientific">Eubacterium barkeri</name>
    <name type="common">Clostridium barkeri</name>
    <dbReference type="NCBI Taxonomy" id="1528"/>
    <lineage>
        <taxon>Bacteria</taxon>
        <taxon>Bacillati</taxon>
        <taxon>Bacillota</taxon>
        <taxon>Clostridia</taxon>
        <taxon>Eubacteriales</taxon>
        <taxon>Eubacteriaceae</taxon>
        <taxon>Eubacterium</taxon>
    </lineage>
</organism>
<comment type="function">
    <text evidence="3">Purine nucleoside phosphorylase involved in purine salvage.</text>
</comment>
<keyword evidence="6" id="KW-1185">Reference proteome</keyword>
<dbReference type="PANTHER" id="PTHR42679">
    <property type="entry name" value="S-METHYL-5'-THIOADENOSINE PHOSPHORYLASE"/>
    <property type="match status" value="1"/>
</dbReference>
<evidence type="ECO:0000256" key="1">
    <source>
        <dbReference type="ARBA" id="ARBA00022676"/>
    </source>
</evidence>
<dbReference type="AlphaFoldDB" id="A0A1H3H0V8"/>
<dbReference type="UniPathway" id="UPA00606"/>
<feature type="binding site" evidence="3">
    <location>
        <begin position="208"/>
        <end position="210"/>
    </location>
    <ligand>
        <name>substrate</name>
    </ligand>
</feature>
<name>A0A1H3H0V8_EUBBA</name>
<comment type="miscellaneous">
    <text evidence="3">Although this enzyme belongs to the family of MTA phosphorylases based on sequence homology, it lacks several conserved amino acids in the substrate binding pocket that confer specificity towards MTA.</text>
</comment>
<dbReference type="GO" id="GO:0006166">
    <property type="term" value="P:purine ribonucleoside salvage"/>
    <property type="evidence" value="ECO:0007669"/>
    <property type="project" value="UniProtKB-UniRule"/>
</dbReference>
<evidence type="ECO:0000259" key="4">
    <source>
        <dbReference type="Pfam" id="PF01048"/>
    </source>
</evidence>
<comment type="subunit">
    <text evidence="3">Homohexamer. Dimer of a homotrimer.</text>
</comment>
<evidence type="ECO:0000313" key="5">
    <source>
        <dbReference type="EMBL" id="SDY09223.1"/>
    </source>
</evidence>
<comment type="pathway">
    <text evidence="3">Purine metabolism; purine nucleoside salvage.</text>
</comment>
<proteinExistence type="inferred from homology"/>
<feature type="binding site" evidence="3">
    <location>
        <begin position="53"/>
        <end position="54"/>
    </location>
    <ligand>
        <name>phosphate</name>
        <dbReference type="ChEBI" id="CHEBI:43474"/>
    </ligand>
</feature>
<keyword evidence="2 3" id="KW-0808">Transferase</keyword>
<comment type="catalytic activity">
    <reaction evidence="3">
        <text>a purine D-ribonucleoside + phosphate = a purine nucleobase + alpha-D-ribose 1-phosphate</text>
        <dbReference type="Rhea" id="RHEA:19805"/>
        <dbReference type="ChEBI" id="CHEBI:26386"/>
        <dbReference type="ChEBI" id="CHEBI:43474"/>
        <dbReference type="ChEBI" id="CHEBI:57720"/>
        <dbReference type="ChEBI" id="CHEBI:142355"/>
        <dbReference type="EC" id="2.4.2.1"/>
    </reaction>
</comment>
<dbReference type="OrthoDB" id="1523230at2"/>
<dbReference type="Gene3D" id="3.40.50.1580">
    <property type="entry name" value="Nucleoside phosphorylase domain"/>
    <property type="match status" value="1"/>
</dbReference>
<gene>
    <name evidence="5" type="ORF">SAMN04488579_1169</name>
</gene>
<dbReference type="RefSeq" id="WP_090245883.1">
    <property type="nucleotide sequence ID" value="NZ_FNOU01000016.1"/>
</dbReference>
<feature type="binding site" evidence="3">
    <location>
        <position position="184"/>
    </location>
    <ligand>
        <name>substrate</name>
    </ligand>
</feature>
<sequence>MYYSADIGVIGGSGLYELGGDVRRIDVDTPYGKPSDAVSLVSVGGKTVAFLPRHGKGHTLSPSEINYRANIDVFSQLGVKALISPCCVGSLREDFKPGDFVVTDQYINMTSGRKDTFFQSPKVVHLSSADPYDQRLRSYAIEEAQKLGITVHDGGTTVVVNGPRFSTRAESRMYAGFGADIINMTQYPEAYLCMEKAIPVVNVALVTDYDAGLKDKPGIPPVTEEQVLKVLAENNERVKALIFRMIERIGRK</sequence>
<dbReference type="EMBL" id="FNOU01000016">
    <property type="protein sequence ID" value="SDY09223.1"/>
    <property type="molecule type" value="Genomic_DNA"/>
</dbReference>
<feature type="domain" description="Nucleoside phosphorylase" evidence="4">
    <location>
        <begin position="6"/>
        <end position="247"/>
    </location>
</feature>